<gene>
    <name evidence="2" type="ORF">DCAR_0934280</name>
</gene>
<keyword evidence="3" id="KW-1185">Reference proteome</keyword>
<evidence type="ECO:0000256" key="1">
    <source>
        <dbReference type="SAM" id="MobiDB-lite"/>
    </source>
</evidence>
<organism evidence="2 3">
    <name type="scientific">Daucus carota subsp. sativus</name>
    <name type="common">Carrot</name>
    <dbReference type="NCBI Taxonomy" id="79200"/>
    <lineage>
        <taxon>Eukaryota</taxon>
        <taxon>Viridiplantae</taxon>
        <taxon>Streptophyta</taxon>
        <taxon>Embryophyta</taxon>
        <taxon>Tracheophyta</taxon>
        <taxon>Spermatophyta</taxon>
        <taxon>Magnoliopsida</taxon>
        <taxon>eudicotyledons</taxon>
        <taxon>Gunneridae</taxon>
        <taxon>Pentapetalae</taxon>
        <taxon>asterids</taxon>
        <taxon>campanulids</taxon>
        <taxon>Apiales</taxon>
        <taxon>Apiaceae</taxon>
        <taxon>Apioideae</taxon>
        <taxon>Scandiceae</taxon>
        <taxon>Daucinae</taxon>
        <taxon>Daucus</taxon>
        <taxon>Daucus sect. Daucus</taxon>
    </lineage>
</organism>
<proteinExistence type="predicted"/>
<dbReference type="AlphaFoldDB" id="A0AAF0XWQ5"/>
<reference evidence="2" key="1">
    <citation type="journal article" date="2016" name="Nat. Genet.">
        <title>A high-quality carrot genome assembly provides new insights into carotenoid accumulation and asterid genome evolution.</title>
        <authorList>
            <person name="Iorizzo M."/>
            <person name="Ellison S."/>
            <person name="Senalik D."/>
            <person name="Zeng P."/>
            <person name="Satapoomin P."/>
            <person name="Huang J."/>
            <person name="Bowman M."/>
            <person name="Iovene M."/>
            <person name="Sanseverino W."/>
            <person name="Cavagnaro P."/>
            <person name="Yildiz M."/>
            <person name="Macko-Podgorni A."/>
            <person name="Moranska E."/>
            <person name="Grzebelus E."/>
            <person name="Grzebelus D."/>
            <person name="Ashrafi H."/>
            <person name="Zheng Z."/>
            <person name="Cheng S."/>
            <person name="Spooner D."/>
            <person name="Van Deynze A."/>
            <person name="Simon P."/>
        </authorList>
    </citation>
    <scope>NUCLEOTIDE SEQUENCE</scope>
    <source>
        <tissue evidence="2">Leaf</tissue>
    </source>
</reference>
<dbReference type="EMBL" id="CP093351">
    <property type="protein sequence ID" value="WOH14757.1"/>
    <property type="molecule type" value="Genomic_DNA"/>
</dbReference>
<name>A0AAF0XWQ5_DAUCS</name>
<feature type="compositionally biased region" description="Basic residues" evidence="1">
    <location>
        <begin position="1"/>
        <end position="11"/>
    </location>
</feature>
<feature type="region of interest" description="Disordered" evidence="1">
    <location>
        <begin position="1"/>
        <end position="28"/>
    </location>
</feature>
<evidence type="ECO:0000313" key="2">
    <source>
        <dbReference type="EMBL" id="WOH14757.1"/>
    </source>
</evidence>
<sequence length="233" mass="26565">MDSTAPKKRGLGRGPTQIPRAPTNPDDRELIQLRQTPYNKRYRWADEDGPTISDLFWRKCADRTKHNLSKERTKALQNASNEFPGQGDLHMHKFNPWWCSADIWAQMCAQWTEPEFSQSQGTINWLDVYVATREGIPAAQEVARYPEGTHPPHIDQELWERASIVKKNYVKGQGQRRRPSIFGSTSLLRVLGGHLGLMDPDELAHAVAEAAASQQSDGRQVYNLFSSKLQFCY</sequence>
<evidence type="ECO:0000313" key="3">
    <source>
        <dbReference type="Proteomes" id="UP000077755"/>
    </source>
</evidence>
<accession>A0AAF0XWQ5</accession>
<reference evidence="2" key="2">
    <citation type="submission" date="2022-03" db="EMBL/GenBank/DDBJ databases">
        <title>Draft title - Genomic analysis of global carrot germplasm unveils the trajectory of domestication and the origin of high carotenoid orange carrot.</title>
        <authorList>
            <person name="Iorizzo M."/>
            <person name="Ellison S."/>
            <person name="Senalik D."/>
            <person name="Macko-Podgorni A."/>
            <person name="Grzebelus D."/>
            <person name="Bostan H."/>
            <person name="Rolling W."/>
            <person name="Curaba J."/>
            <person name="Simon P."/>
        </authorList>
    </citation>
    <scope>NUCLEOTIDE SEQUENCE</scope>
    <source>
        <tissue evidence="2">Leaf</tissue>
    </source>
</reference>
<dbReference type="Proteomes" id="UP000077755">
    <property type="component" value="Chromosome 9"/>
</dbReference>
<protein>
    <submittedName>
        <fullName evidence="2">Uncharacterized protein</fullName>
    </submittedName>
</protein>